<comment type="caution">
    <text evidence="4">The sequence shown here is derived from an EMBL/GenBank/DDBJ whole genome shotgun (WGS) entry which is preliminary data.</text>
</comment>
<dbReference type="Proteomes" id="UP000230304">
    <property type="component" value="Unassembled WGS sequence"/>
</dbReference>
<dbReference type="SUPFAM" id="SSF52172">
    <property type="entry name" value="CheY-like"/>
    <property type="match status" value="1"/>
</dbReference>
<dbReference type="AlphaFoldDB" id="A0A2M7D8M8"/>
<evidence type="ECO:0000256" key="2">
    <source>
        <dbReference type="PROSITE-ProRule" id="PRU00169"/>
    </source>
</evidence>
<gene>
    <name evidence="4" type="ORF">COS26_00120</name>
</gene>
<evidence type="ECO:0000256" key="1">
    <source>
        <dbReference type="ARBA" id="ARBA00022553"/>
    </source>
</evidence>
<dbReference type="Gene3D" id="3.40.50.2300">
    <property type="match status" value="1"/>
</dbReference>
<name>A0A2M7D8M8_9BACT</name>
<protein>
    <submittedName>
        <fullName evidence="4">Response regulator</fullName>
    </submittedName>
</protein>
<evidence type="ECO:0000313" key="5">
    <source>
        <dbReference type="Proteomes" id="UP000230304"/>
    </source>
</evidence>
<dbReference type="GO" id="GO:0000160">
    <property type="term" value="P:phosphorelay signal transduction system"/>
    <property type="evidence" value="ECO:0007669"/>
    <property type="project" value="InterPro"/>
</dbReference>
<proteinExistence type="predicted"/>
<dbReference type="Pfam" id="PF00072">
    <property type="entry name" value="Response_reg"/>
    <property type="match status" value="1"/>
</dbReference>
<dbReference type="EMBL" id="PEUA01000004">
    <property type="protein sequence ID" value="PIV43711.1"/>
    <property type="molecule type" value="Genomic_DNA"/>
</dbReference>
<evidence type="ECO:0000259" key="3">
    <source>
        <dbReference type="PROSITE" id="PS50110"/>
    </source>
</evidence>
<dbReference type="InterPro" id="IPR050595">
    <property type="entry name" value="Bact_response_regulator"/>
</dbReference>
<sequence length="79" mass="8892">DLILLDILLPRENGITFLTKIRKNPETASIPVVAFSNFDDPITKKEALSLGAKDYLIKTAYTPQEVIEKIKKYLDAKNS</sequence>
<reference evidence="5" key="1">
    <citation type="submission" date="2017-09" db="EMBL/GenBank/DDBJ databases">
        <title>Depth-based differentiation of microbial function through sediment-hosted aquifers and enrichment of novel symbionts in the deep terrestrial subsurface.</title>
        <authorList>
            <person name="Probst A.J."/>
            <person name="Ladd B."/>
            <person name="Jarett J.K."/>
            <person name="Geller-Mcgrath D.E."/>
            <person name="Sieber C.M.K."/>
            <person name="Emerson J.B."/>
            <person name="Anantharaman K."/>
            <person name="Thomas B.C."/>
            <person name="Malmstrom R."/>
            <person name="Stieglmeier M."/>
            <person name="Klingl A."/>
            <person name="Woyke T."/>
            <person name="Ryan C.M."/>
            <person name="Banfield J.F."/>
        </authorList>
    </citation>
    <scope>NUCLEOTIDE SEQUENCE [LARGE SCALE GENOMIC DNA]</scope>
</reference>
<feature type="non-terminal residue" evidence="4">
    <location>
        <position position="1"/>
    </location>
</feature>
<dbReference type="InterPro" id="IPR011006">
    <property type="entry name" value="CheY-like_superfamily"/>
</dbReference>
<dbReference type="PROSITE" id="PS50110">
    <property type="entry name" value="RESPONSE_REGULATORY"/>
    <property type="match status" value="1"/>
</dbReference>
<organism evidence="4 5">
    <name type="scientific">Candidatus Nealsonbacteria bacterium CG02_land_8_20_14_3_00_40_11</name>
    <dbReference type="NCBI Taxonomy" id="1974700"/>
    <lineage>
        <taxon>Bacteria</taxon>
        <taxon>Candidatus Nealsoniibacteriota</taxon>
    </lineage>
</organism>
<dbReference type="InterPro" id="IPR001789">
    <property type="entry name" value="Sig_transdc_resp-reg_receiver"/>
</dbReference>
<evidence type="ECO:0000313" key="4">
    <source>
        <dbReference type="EMBL" id="PIV43711.1"/>
    </source>
</evidence>
<dbReference type="PANTHER" id="PTHR44591">
    <property type="entry name" value="STRESS RESPONSE REGULATOR PROTEIN 1"/>
    <property type="match status" value="1"/>
</dbReference>
<dbReference type="PANTHER" id="PTHR44591:SF3">
    <property type="entry name" value="RESPONSE REGULATORY DOMAIN-CONTAINING PROTEIN"/>
    <property type="match status" value="1"/>
</dbReference>
<keyword evidence="1 2" id="KW-0597">Phosphoprotein</keyword>
<feature type="modified residue" description="4-aspartylphosphate" evidence="2">
    <location>
        <position position="6"/>
    </location>
</feature>
<accession>A0A2M7D8M8</accession>
<feature type="domain" description="Response regulatory" evidence="3">
    <location>
        <begin position="1"/>
        <end position="73"/>
    </location>
</feature>